<gene>
    <name evidence="2" type="ORF">TPAB3V08_LOCUS14105</name>
</gene>
<keyword evidence="1" id="KW-0732">Signal</keyword>
<evidence type="ECO:0000256" key="1">
    <source>
        <dbReference type="SAM" id="SignalP"/>
    </source>
</evidence>
<comment type="caution">
    <text evidence="2">The sequence shown here is derived from an EMBL/GenBank/DDBJ whole genome shotgun (WGS) entry which is preliminary data.</text>
</comment>
<feature type="chain" id="PRO_5046727066" evidence="1">
    <location>
        <begin position="16"/>
        <end position="160"/>
    </location>
</feature>
<dbReference type="Proteomes" id="UP001153148">
    <property type="component" value="Unassembled WGS sequence"/>
</dbReference>
<evidence type="ECO:0000313" key="3">
    <source>
        <dbReference type="Proteomes" id="UP001153148"/>
    </source>
</evidence>
<proteinExistence type="predicted"/>
<keyword evidence="3" id="KW-1185">Reference proteome</keyword>
<dbReference type="EMBL" id="CAJPIN010064183">
    <property type="protein sequence ID" value="CAG2067162.1"/>
    <property type="molecule type" value="Genomic_DNA"/>
</dbReference>
<organism evidence="2 3">
    <name type="scientific">Timema podura</name>
    <name type="common">Walking stick</name>
    <dbReference type="NCBI Taxonomy" id="61482"/>
    <lineage>
        <taxon>Eukaryota</taxon>
        <taxon>Metazoa</taxon>
        <taxon>Ecdysozoa</taxon>
        <taxon>Arthropoda</taxon>
        <taxon>Hexapoda</taxon>
        <taxon>Insecta</taxon>
        <taxon>Pterygota</taxon>
        <taxon>Neoptera</taxon>
        <taxon>Polyneoptera</taxon>
        <taxon>Phasmatodea</taxon>
        <taxon>Timematodea</taxon>
        <taxon>Timematoidea</taxon>
        <taxon>Timematidae</taxon>
        <taxon>Timema</taxon>
    </lineage>
</organism>
<evidence type="ECO:0000313" key="2">
    <source>
        <dbReference type="EMBL" id="CAG2067162.1"/>
    </source>
</evidence>
<reference evidence="2" key="1">
    <citation type="submission" date="2021-03" db="EMBL/GenBank/DDBJ databases">
        <authorList>
            <person name="Tran Van P."/>
        </authorList>
    </citation>
    <scope>NUCLEOTIDE SEQUENCE</scope>
</reference>
<feature type="signal peptide" evidence="1">
    <location>
        <begin position="1"/>
        <end position="15"/>
    </location>
</feature>
<name>A0ABN7PLW3_TIMPD</name>
<feature type="non-terminal residue" evidence="2">
    <location>
        <position position="1"/>
    </location>
</feature>
<accession>A0ABN7PLW3</accession>
<sequence length="160" mass="17805">WHTVLLAISIQQALGCKPPSIGQCLLARGKGECWDLKKRRLFKEANVICTLKIINRAVAQMVELILFKILLFGIDVSSFTVLVLQVMKDIKEGGNISNHNPGKKELRLLYLTAGILHLNRRYSDEATVNLVSKLCLSDLILGQTCTEKIMDDSVARVVGM</sequence>
<protein>
    <submittedName>
        <fullName evidence="2">Uncharacterized protein</fullName>
    </submittedName>
</protein>
<feature type="non-terminal residue" evidence="2">
    <location>
        <position position="160"/>
    </location>
</feature>